<comment type="caution">
    <text evidence="2">The sequence shown here is derived from an EMBL/GenBank/DDBJ whole genome shotgun (WGS) entry which is preliminary data.</text>
</comment>
<dbReference type="InterPro" id="IPR021834">
    <property type="entry name" value="DUF3426"/>
</dbReference>
<dbReference type="EMBL" id="LUAW01000045">
    <property type="protein sequence ID" value="KYQ70731.1"/>
    <property type="molecule type" value="Genomic_DNA"/>
</dbReference>
<dbReference type="InterPro" id="IPR011723">
    <property type="entry name" value="Znf/thioredoxin_put"/>
</dbReference>
<dbReference type="AlphaFoldDB" id="A0A151XY24"/>
<organism evidence="2 3">
    <name type="scientific">Acinetobacter pragensis</name>
    <dbReference type="NCBI Taxonomy" id="1806892"/>
    <lineage>
        <taxon>Bacteria</taxon>
        <taxon>Pseudomonadati</taxon>
        <taxon>Pseudomonadota</taxon>
        <taxon>Gammaproteobacteria</taxon>
        <taxon>Moraxellales</taxon>
        <taxon>Moraxellaceae</taxon>
        <taxon>Acinetobacter</taxon>
    </lineage>
</organism>
<dbReference type="RefSeq" id="WP_067671506.1">
    <property type="nucleotide sequence ID" value="NZ_CBCSIK010000007.1"/>
</dbReference>
<keyword evidence="1" id="KW-1133">Transmembrane helix</keyword>
<gene>
    <name evidence="2" type="ORF">AZH43_03155</name>
</gene>
<name>A0A151XY24_9GAMM</name>
<evidence type="ECO:0008006" key="4">
    <source>
        <dbReference type="Google" id="ProtNLM"/>
    </source>
</evidence>
<protein>
    <recommendedName>
        <fullName evidence="4">Zinc finger/thioredoxin putative domain-containing protein</fullName>
    </recommendedName>
</protein>
<accession>A0A151XY24</accession>
<dbReference type="OrthoDB" id="5294582at2"/>
<keyword evidence="3" id="KW-1185">Reference proteome</keyword>
<proteinExistence type="predicted"/>
<keyword evidence="1" id="KW-0472">Membrane</keyword>
<sequence length="296" mass="33689">MSNKQTFCPTCATTYKVTVAQLTMAQGMVCCPKCSTSFNALSYLVAARAAMPHAAAESDIQNNSTPFESQAIDISEINFQSEPQNQTEQPRKLLDIFDDKVENSNIDLKTYLNNLNYFSTEPIGNFPALNWSEKTENETKRGALYYAMWTIVNIALISTLLFQFFWFNPQYLKNSPVMAFAFNTACEVVNCSKLEEHYNLITTKKVKVRTISKKEVEFSGQLINYHDRSLALPIIKVELKDKGQVIATYSLQPQEYLTESLAGIQRIPSNSPFKFNFKLPADRKSFDNYNLEIIRP</sequence>
<dbReference type="STRING" id="1806892.AZH43_03155"/>
<reference evidence="2 3" key="1">
    <citation type="submission" date="2016-03" db="EMBL/GenBank/DDBJ databases">
        <title>Acinetobacter genomospecies 28 strain ANC 4149.</title>
        <authorList>
            <person name="Radolfova-Krizova L."/>
            <person name="Nemec A."/>
        </authorList>
    </citation>
    <scope>NUCLEOTIDE SEQUENCE [LARGE SCALE GENOMIC DNA]</scope>
    <source>
        <strain evidence="2 3">ANC 4149</strain>
    </source>
</reference>
<dbReference type="NCBIfam" id="TIGR02098">
    <property type="entry name" value="MJ0042_CXXC"/>
    <property type="match status" value="1"/>
</dbReference>
<keyword evidence="1" id="KW-0812">Transmembrane</keyword>
<feature type="transmembrane region" description="Helical" evidence="1">
    <location>
        <begin position="143"/>
        <end position="166"/>
    </location>
</feature>
<dbReference type="Proteomes" id="UP000076276">
    <property type="component" value="Unassembled WGS sequence"/>
</dbReference>
<dbReference type="Pfam" id="PF11906">
    <property type="entry name" value="DUF3426"/>
    <property type="match status" value="1"/>
</dbReference>
<evidence type="ECO:0000313" key="3">
    <source>
        <dbReference type="Proteomes" id="UP000076276"/>
    </source>
</evidence>
<evidence type="ECO:0000313" key="2">
    <source>
        <dbReference type="EMBL" id="KYQ70731.1"/>
    </source>
</evidence>
<evidence type="ECO:0000256" key="1">
    <source>
        <dbReference type="SAM" id="Phobius"/>
    </source>
</evidence>